<dbReference type="InterPro" id="IPR005821">
    <property type="entry name" value="Ion_trans_dom"/>
</dbReference>
<evidence type="ECO:0000313" key="13">
    <source>
        <dbReference type="Ensembl" id="ENSEASP00005000007.1"/>
    </source>
</evidence>
<dbReference type="Pfam" id="PF18139">
    <property type="entry name" value="LSDAT_euk"/>
    <property type="match status" value="1"/>
</dbReference>
<evidence type="ECO:0000256" key="3">
    <source>
        <dbReference type="ARBA" id="ARBA00022692"/>
    </source>
</evidence>
<keyword evidence="6 9" id="KW-0472">Membrane</keyword>
<dbReference type="PANTHER" id="PTHR13800:SF5">
    <property type="entry name" value="TRANSIENT RECEPTOR POTENTIAL CATION CHANNEL SUBFAMILY M MEMBER 5"/>
    <property type="match status" value="1"/>
</dbReference>
<keyword evidence="4 9" id="KW-1133">Transmembrane helix</keyword>
<feature type="domain" description="TRPM-like" evidence="12">
    <location>
        <begin position="160"/>
        <end position="410"/>
    </location>
</feature>
<evidence type="ECO:0000256" key="6">
    <source>
        <dbReference type="ARBA" id="ARBA00023136"/>
    </source>
</evidence>
<dbReference type="InterPro" id="IPR057366">
    <property type="entry name" value="TRPM-like"/>
</dbReference>
<feature type="transmembrane region" description="Helical" evidence="9">
    <location>
        <begin position="512"/>
        <end position="539"/>
    </location>
</feature>
<feature type="domain" description="TRPM SLOG" evidence="11">
    <location>
        <begin position="13"/>
        <end position="61"/>
    </location>
</feature>
<feature type="transmembrane region" description="Helical" evidence="9">
    <location>
        <begin position="658"/>
        <end position="679"/>
    </location>
</feature>
<evidence type="ECO:0000259" key="11">
    <source>
        <dbReference type="Pfam" id="PF18139"/>
    </source>
</evidence>
<feature type="coiled-coil region" evidence="8">
    <location>
        <begin position="813"/>
        <end position="867"/>
    </location>
</feature>
<feature type="transmembrane region" description="Helical" evidence="9">
    <location>
        <begin position="596"/>
        <end position="615"/>
    </location>
</feature>
<keyword evidence="2" id="KW-0813">Transport</keyword>
<name>A0A8C4PEZ3_EQUAS</name>
<accession>A0A8C4PEZ3</accession>
<dbReference type="GO" id="GO:0005886">
    <property type="term" value="C:plasma membrane"/>
    <property type="evidence" value="ECO:0007669"/>
    <property type="project" value="TreeGrafter"/>
</dbReference>
<proteinExistence type="predicted"/>
<sequence>MRAGLQGPAGTGSIEIPVLCLLVNGDPSTLERISRAVENAAPWLILAGSGGIADVLAALMNQPQLLVPQVAEKQFKEKFPSEHFSWEDIVRWTELLQNITSHPHLLTVHDFEQEGSEELDTVILKALVKACKSHSQEAQDYLDELKLAVAWDRVDIAKSEIFNGDVEWKSCDLEEVMMDALVSNKPEFVRLFVDNGADVADFLTYGRLQQLYRSVPPKSLLFDLLQRKHEEGRHPLAGLSTQQSREPPAGPPAFSLHEVSRVLKDFLHDACRGLYQAERGPARRPGGQKWLLDLNQKSENPWRDLFLWAVLQNRHEMATYFWAMGQEGVAAALAACKILKEMAHLETEAEVHRTMREAKYEQLALDLFSECYSNSEERAFALLVRRNRCWSRTTCLHLATEADTKAFFAHDGVQAFLTKIWWGDMASGTPVLRLLGAFLCPALILTNLITFSEEALPRGGLEDLRELDSLDTEKSLLCSPGSWVEEPTKAPRTQGNRGLRAAFLLTRWRKFWGAPVTVFLGNVVMYFAFLFLFTFVLLVDFRPPPQGPSGPEVTLYFWVFTLVLEEIRQGFFTDEDTHLVKKFTLYVEDNWNKCDMVAIFLFIVGVTCRMLPSVFEAGRTVLAIDFMVFTLRLIHIFAIHKQLGPKIIIVERMMKDVFFFLFFLSVWLVAYGVTTQALLHPRDSRLEWIFRRVLYRPYLQIFGQIPLDEIDEARVNCSVHPLLLEGSPSCPNLYANWLVILLLVTFLLVTNVLLMNLLIAMFSYTFQVVQGNADMFWKFQRYHLIVEYHERPALAPPFILLSHLSLVLKRVFQKEAKQKRARLERDLPEALDQKMVTWEAVQKENFLSKLEKRRKESEQEVLRKTAHRVDFIAKYLGGLREQEKRIKCLESQVGRQTGCALLMEQAAGRQAPPTAPHPNIQTHGLHPGSLWLSSRGRAGGRWGFRTCTCPTPNSLERPCGLPKGALETGQPPCRGFCI</sequence>
<dbReference type="PANTHER" id="PTHR13800">
    <property type="entry name" value="TRANSIENT RECEPTOR POTENTIAL CATION CHANNEL, SUBFAMILY M, MEMBER 6"/>
    <property type="match status" value="1"/>
</dbReference>
<dbReference type="InterPro" id="IPR041491">
    <property type="entry name" value="TRPM_SLOG"/>
</dbReference>
<feature type="transmembrane region" description="Helical" evidence="9">
    <location>
        <begin position="734"/>
        <end position="754"/>
    </location>
</feature>
<dbReference type="Pfam" id="PF25508">
    <property type="entry name" value="TRPM2"/>
    <property type="match status" value="1"/>
</dbReference>
<evidence type="ECO:0000256" key="8">
    <source>
        <dbReference type="SAM" id="Coils"/>
    </source>
</evidence>
<keyword evidence="5" id="KW-0406">Ion transport</keyword>
<dbReference type="GO" id="GO:0005227">
    <property type="term" value="F:calcium-activated cation channel activity"/>
    <property type="evidence" value="ECO:0007669"/>
    <property type="project" value="TreeGrafter"/>
</dbReference>
<evidence type="ECO:0000256" key="9">
    <source>
        <dbReference type="SAM" id="Phobius"/>
    </source>
</evidence>
<dbReference type="Pfam" id="PF00520">
    <property type="entry name" value="Ion_trans"/>
    <property type="match status" value="1"/>
</dbReference>
<dbReference type="GO" id="GO:0099604">
    <property type="term" value="F:ligand-gated calcium channel activity"/>
    <property type="evidence" value="ECO:0007669"/>
    <property type="project" value="TreeGrafter"/>
</dbReference>
<dbReference type="AlphaFoldDB" id="A0A8C4PEZ3"/>
<gene>
    <name evidence="13" type="primary">TRPM5</name>
</gene>
<comment type="subcellular location">
    <subcellularLocation>
        <location evidence="1">Membrane</location>
        <topology evidence="1">Multi-pass membrane protein</topology>
    </subcellularLocation>
</comment>
<keyword evidence="8" id="KW-0175">Coiled coil</keyword>
<dbReference type="Ensembl" id="ENSEAST00005000007.1">
    <property type="protein sequence ID" value="ENSEASP00005000007.1"/>
    <property type="gene ID" value="ENSEASG00005000003.1"/>
</dbReference>
<evidence type="ECO:0000259" key="12">
    <source>
        <dbReference type="Pfam" id="PF25508"/>
    </source>
</evidence>
<evidence type="ECO:0000256" key="4">
    <source>
        <dbReference type="ARBA" id="ARBA00022989"/>
    </source>
</evidence>
<evidence type="ECO:0000256" key="7">
    <source>
        <dbReference type="ARBA" id="ARBA00023303"/>
    </source>
</evidence>
<keyword evidence="3 9" id="KW-0812">Transmembrane</keyword>
<evidence type="ECO:0000256" key="1">
    <source>
        <dbReference type="ARBA" id="ARBA00004141"/>
    </source>
</evidence>
<evidence type="ECO:0000259" key="10">
    <source>
        <dbReference type="Pfam" id="PF00520"/>
    </source>
</evidence>
<evidence type="ECO:0000256" key="5">
    <source>
        <dbReference type="ARBA" id="ARBA00023065"/>
    </source>
</evidence>
<organism evidence="13">
    <name type="scientific">Equus asinus asinus</name>
    <dbReference type="NCBI Taxonomy" id="83772"/>
    <lineage>
        <taxon>Eukaryota</taxon>
        <taxon>Metazoa</taxon>
        <taxon>Chordata</taxon>
        <taxon>Craniata</taxon>
        <taxon>Vertebrata</taxon>
        <taxon>Euteleostomi</taxon>
        <taxon>Mammalia</taxon>
        <taxon>Eutheria</taxon>
        <taxon>Laurasiatheria</taxon>
        <taxon>Perissodactyla</taxon>
        <taxon>Equidae</taxon>
        <taxon>Equus</taxon>
    </lineage>
</organism>
<reference evidence="13" key="1">
    <citation type="submission" date="2023-03" db="UniProtKB">
        <authorList>
            <consortium name="Ensembl"/>
        </authorList>
    </citation>
    <scope>IDENTIFICATION</scope>
</reference>
<feature type="transmembrane region" description="Helical" evidence="9">
    <location>
        <begin position="431"/>
        <end position="451"/>
    </location>
</feature>
<keyword evidence="7" id="KW-0407">Ion channel</keyword>
<dbReference type="InterPro" id="IPR050927">
    <property type="entry name" value="TRPM"/>
</dbReference>
<feature type="domain" description="Ion transport" evidence="10">
    <location>
        <begin position="526"/>
        <end position="770"/>
    </location>
</feature>
<protein>
    <submittedName>
        <fullName evidence="13">Transient receptor potential cation channel subfamily M member 5</fullName>
    </submittedName>
</protein>
<evidence type="ECO:0000256" key="2">
    <source>
        <dbReference type="ARBA" id="ARBA00022448"/>
    </source>
</evidence>